<evidence type="ECO:0000256" key="4">
    <source>
        <dbReference type="PROSITE-ProRule" id="PRU00121"/>
    </source>
</evidence>
<dbReference type="PANTHER" id="PTHR46513">
    <property type="entry name" value="VITELLOGENIN RECEPTOR-LIKE PROTEIN-RELATED-RELATED"/>
    <property type="match status" value="1"/>
</dbReference>
<dbReference type="SMART" id="SM00130">
    <property type="entry name" value="KR"/>
    <property type="match status" value="1"/>
</dbReference>
<evidence type="ECO:0000256" key="8">
    <source>
        <dbReference type="SAM" id="SignalP"/>
    </source>
</evidence>
<dbReference type="PANTHER" id="PTHR46513:SF41">
    <property type="entry name" value="LOW-DENSITY LIPOPROTEIN RECEPTOR-RELATED PROTEIN"/>
    <property type="match status" value="1"/>
</dbReference>
<keyword evidence="7" id="KW-0472">Membrane</keyword>
<feature type="compositionally biased region" description="Low complexity" evidence="6">
    <location>
        <begin position="1010"/>
        <end position="1020"/>
    </location>
</feature>
<dbReference type="InterPro" id="IPR000742">
    <property type="entry name" value="EGF"/>
</dbReference>
<feature type="transmembrane region" description="Helical" evidence="7">
    <location>
        <begin position="1043"/>
        <end position="1066"/>
    </location>
</feature>
<dbReference type="GO" id="GO:0042813">
    <property type="term" value="F:Wnt receptor activity"/>
    <property type="evidence" value="ECO:0007669"/>
    <property type="project" value="TreeGrafter"/>
</dbReference>
<feature type="repeat" description="LDL-receptor class B" evidence="5">
    <location>
        <begin position="584"/>
        <end position="629"/>
    </location>
</feature>
<feature type="domain" description="Kringle" evidence="9">
    <location>
        <begin position="23"/>
        <end position="98"/>
    </location>
</feature>
<evidence type="ECO:0000313" key="11">
    <source>
        <dbReference type="EMBL" id="CAB3263510.1"/>
    </source>
</evidence>
<dbReference type="Pfam" id="PF02494">
    <property type="entry name" value="HYR"/>
    <property type="match status" value="1"/>
</dbReference>
<feature type="region of interest" description="Disordered" evidence="6">
    <location>
        <begin position="985"/>
        <end position="1020"/>
    </location>
</feature>
<keyword evidence="11" id="KW-0449">Lipoprotein</keyword>
<dbReference type="Gene3D" id="2.120.10.30">
    <property type="entry name" value="TolB, C-terminal domain"/>
    <property type="match status" value="2"/>
</dbReference>
<evidence type="ECO:0000259" key="9">
    <source>
        <dbReference type="PROSITE" id="PS50070"/>
    </source>
</evidence>
<feature type="signal peptide" evidence="8">
    <location>
        <begin position="1"/>
        <end position="19"/>
    </location>
</feature>
<evidence type="ECO:0000256" key="1">
    <source>
        <dbReference type="ARBA" id="ARBA00022572"/>
    </source>
</evidence>
<sequence length="1104" mass="122198">MNTCLGLLLVLAFCHQTLQSGQECLSGPSVWYSGNQSTTNLGYTCQNWTAKSPHIPKYTPADGGNHNFCRNPDHDILGTWCYTTNSSKKWDYCNITKCPDDSLVIWTNVNQVNKTTQLYSLPADPEVVRRQSPSSKINVTVFVGSNPGTTAEFWAVASDYASKQIFFADYRTRYLGIYDQTTNDTSLYLEGMGHGIENIAYDWRNRNLYLTDSSMKWVLVADNQFQYYAPIHKADPDPAYGLALHSTKRFLFFSTYKLQGSKIIRTDLAGKNATTLFAYPEVHDVTGMTVDYADEKLYWTDFTGYGSLVMSSNFDGTNKTQKYYSGSSIYWGIASFNSILYVTDVHRRIDNTGALYYHLWWIPKGRNQKGRLNVGNYKLTGKPRGVTVMSRQTEQSPFDPVLVTGSCQASPECAHICLPRLNATRECICSIGYTKQGDTGCITNSVGTRYMLVSDAGQGKIFRVSLDNSSSNYSVFPMAQASKVTFMTNDGGAGSFVFWSDKQKQKIFKSTINGATARTLVDKVHARFLAFDPLDQNLFYIDDDTQYIAFADAINGYVTTIMKPDRAQRNKTSIRQLTLDLQMKKVYWTDTRSTNDQGQLWRMNYDGSQKEIVFDNLNWPHGITIDQKNRILYFTESKRSQIYGISLALLANVTGTIPTNRTFYNLKDGKRKNGIVTEIQVINDLIYFNDRTRNYMEVIDPSAANPGASPFGPRDFYRIRSMVYYDTSYFIQYINKLGRPCALKGCNSNCVALTRGTSKCLCQDGFNLVTSNLCTNDGTQRPDNPPSYGVTCPTSKIRVLPPCSNSTPFSWATPAWTDDFTATMNLTLTSPSITSPATLGPGFHEFSYTATDHSGNVGHCTFDFTVTQTQCRARQGLGTNIIETATICGDNGPEYNITCASANQLLQFGQDTRSYMTNRCFSSGEWMYPNLNGLQCVDAPTTAPTTLATTSRRTTTVQPTTTSRTSTTTSTGTTTIIIATTTHRPTTTAAPPATTTTAAAARTTTKKGPMKPTGKASTTSGKATTTATLAAKLTKGYAMSSGAIAAIVILVIVFVAVVAVVAVQYVRNGKRGVGMIIPVFWKPKEDTINLQNDTDDGGNHYSVL</sequence>
<keyword evidence="8" id="KW-0732">Signal</keyword>
<dbReference type="InterPro" id="IPR038178">
    <property type="entry name" value="Kringle_sf"/>
</dbReference>
<keyword evidence="3" id="KW-1015">Disulfide bond</keyword>
<keyword evidence="2" id="KW-0677">Repeat</keyword>
<dbReference type="InterPro" id="IPR050778">
    <property type="entry name" value="Cueball_EGF_LRP_Nidogen"/>
</dbReference>
<dbReference type="GO" id="GO:0060070">
    <property type="term" value="P:canonical Wnt signaling pathway"/>
    <property type="evidence" value="ECO:0007669"/>
    <property type="project" value="TreeGrafter"/>
</dbReference>
<dbReference type="InterPro" id="IPR000033">
    <property type="entry name" value="LDLR_classB_rpt"/>
</dbReference>
<evidence type="ECO:0000256" key="7">
    <source>
        <dbReference type="SAM" id="Phobius"/>
    </source>
</evidence>
<dbReference type="SUPFAM" id="SSF57440">
    <property type="entry name" value="Kringle-like"/>
    <property type="match status" value="1"/>
</dbReference>
<dbReference type="CDD" id="cd00108">
    <property type="entry name" value="KR"/>
    <property type="match status" value="1"/>
</dbReference>
<keyword evidence="11" id="KW-0675">Receptor</keyword>
<dbReference type="InterPro" id="IPR011042">
    <property type="entry name" value="6-blade_b-propeller_TolB-like"/>
</dbReference>
<dbReference type="GO" id="GO:0017147">
    <property type="term" value="F:Wnt-protein binding"/>
    <property type="evidence" value="ECO:0007669"/>
    <property type="project" value="TreeGrafter"/>
</dbReference>
<proteinExistence type="evidence at transcript level"/>
<dbReference type="Gene3D" id="2.40.20.10">
    <property type="entry name" value="Plasminogen Kringle 4"/>
    <property type="match status" value="1"/>
</dbReference>
<dbReference type="SMART" id="SM00181">
    <property type="entry name" value="EGF"/>
    <property type="match status" value="2"/>
</dbReference>
<dbReference type="Pfam" id="PF00051">
    <property type="entry name" value="Kringle"/>
    <property type="match status" value="1"/>
</dbReference>
<dbReference type="InterPro" id="IPR000001">
    <property type="entry name" value="Kringle"/>
</dbReference>
<feature type="compositionally biased region" description="Low complexity" evidence="6">
    <location>
        <begin position="985"/>
        <end position="1003"/>
    </location>
</feature>
<dbReference type="PROSITE" id="PS00021">
    <property type="entry name" value="KRINGLE_1"/>
    <property type="match status" value="1"/>
</dbReference>
<evidence type="ECO:0000259" key="10">
    <source>
        <dbReference type="PROSITE" id="PS50825"/>
    </source>
</evidence>
<keyword evidence="1 4" id="KW-0420">Kringle</keyword>
<name>A0A6F9DKE9_9ASCI</name>
<feature type="domain" description="HYR" evidence="10">
    <location>
        <begin position="782"/>
        <end position="868"/>
    </location>
</feature>
<reference evidence="11" key="1">
    <citation type="submission" date="2020-04" db="EMBL/GenBank/DDBJ databases">
        <authorList>
            <person name="Neveu A P."/>
        </authorList>
    </citation>
    <scope>NUCLEOTIDE SEQUENCE</scope>
    <source>
        <tissue evidence="11">Whole embryo</tissue>
    </source>
</reference>
<dbReference type="PRINTS" id="PR00018">
    <property type="entry name" value="KRINGLE"/>
</dbReference>
<feature type="chain" id="PRO_5026190700" evidence="8">
    <location>
        <begin position="20"/>
        <end position="1104"/>
    </location>
</feature>
<dbReference type="GO" id="GO:0005886">
    <property type="term" value="C:plasma membrane"/>
    <property type="evidence" value="ECO:0007669"/>
    <property type="project" value="TreeGrafter"/>
</dbReference>
<dbReference type="InterPro" id="IPR013806">
    <property type="entry name" value="Kringle-like"/>
</dbReference>
<evidence type="ECO:0000256" key="3">
    <source>
        <dbReference type="ARBA" id="ARBA00023157"/>
    </source>
</evidence>
<organism evidence="11">
    <name type="scientific">Phallusia mammillata</name>
    <dbReference type="NCBI Taxonomy" id="59560"/>
    <lineage>
        <taxon>Eukaryota</taxon>
        <taxon>Metazoa</taxon>
        <taxon>Chordata</taxon>
        <taxon>Tunicata</taxon>
        <taxon>Ascidiacea</taxon>
        <taxon>Phlebobranchia</taxon>
        <taxon>Ascidiidae</taxon>
        <taxon>Phallusia</taxon>
    </lineage>
</organism>
<dbReference type="InterPro" id="IPR018056">
    <property type="entry name" value="Kringle_CS"/>
</dbReference>
<dbReference type="SUPFAM" id="SSF63825">
    <property type="entry name" value="YWTD domain"/>
    <property type="match status" value="2"/>
</dbReference>
<feature type="region of interest" description="Disordered" evidence="6">
    <location>
        <begin position="950"/>
        <end position="970"/>
    </location>
</feature>
<accession>A0A6F9DKE9</accession>
<dbReference type="EMBL" id="LR787648">
    <property type="protein sequence ID" value="CAB3263510.1"/>
    <property type="molecule type" value="mRNA"/>
</dbReference>
<dbReference type="AlphaFoldDB" id="A0A6F9DKE9"/>
<dbReference type="InterPro" id="IPR003410">
    <property type="entry name" value="HYR_dom"/>
</dbReference>
<protein>
    <submittedName>
        <fullName evidence="11">Low-density lipoprotein receptor-related protein 6-like</fullName>
    </submittedName>
</protein>
<dbReference type="SMART" id="SM00135">
    <property type="entry name" value="LY"/>
    <property type="match status" value="6"/>
</dbReference>
<evidence type="ECO:0000256" key="5">
    <source>
        <dbReference type="PROSITE-ProRule" id="PRU00461"/>
    </source>
</evidence>
<evidence type="ECO:0000256" key="6">
    <source>
        <dbReference type="SAM" id="MobiDB-lite"/>
    </source>
</evidence>
<keyword evidence="7" id="KW-1133">Transmembrane helix</keyword>
<dbReference type="PROSITE" id="PS50825">
    <property type="entry name" value="HYR"/>
    <property type="match status" value="1"/>
</dbReference>
<dbReference type="PROSITE" id="PS51120">
    <property type="entry name" value="LDLRB"/>
    <property type="match status" value="1"/>
</dbReference>
<evidence type="ECO:0000256" key="2">
    <source>
        <dbReference type="ARBA" id="ARBA00022737"/>
    </source>
</evidence>
<comment type="caution">
    <text evidence="4">Lacks conserved residue(s) required for the propagation of feature annotation.</text>
</comment>
<dbReference type="PROSITE" id="PS50070">
    <property type="entry name" value="KRINGLE_2"/>
    <property type="match status" value="1"/>
</dbReference>
<gene>
    <name evidence="11" type="primary">Lrp6-004</name>
</gene>
<keyword evidence="7" id="KW-0812">Transmembrane</keyword>